<accession>A0ACC1R3I4</accession>
<proteinExistence type="predicted"/>
<reference evidence="1" key="1">
    <citation type="submission" date="2022-07" db="EMBL/GenBank/DDBJ databases">
        <title>Genome Sequence of Lecanicillium saksenae.</title>
        <authorList>
            <person name="Buettner E."/>
        </authorList>
    </citation>
    <scope>NUCLEOTIDE SEQUENCE</scope>
    <source>
        <strain evidence="1">VT-O1</strain>
    </source>
</reference>
<organism evidence="1 2">
    <name type="scientific">Lecanicillium saksenae</name>
    <dbReference type="NCBI Taxonomy" id="468837"/>
    <lineage>
        <taxon>Eukaryota</taxon>
        <taxon>Fungi</taxon>
        <taxon>Dikarya</taxon>
        <taxon>Ascomycota</taxon>
        <taxon>Pezizomycotina</taxon>
        <taxon>Sordariomycetes</taxon>
        <taxon>Hypocreomycetidae</taxon>
        <taxon>Hypocreales</taxon>
        <taxon>Cordycipitaceae</taxon>
        <taxon>Lecanicillium</taxon>
    </lineage>
</organism>
<protein>
    <submittedName>
        <fullName evidence="1">Uncharacterized protein</fullName>
    </submittedName>
</protein>
<dbReference type="EMBL" id="JANAKD010000121">
    <property type="protein sequence ID" value="KAJ3497303.1"/>
    <property type="molecule type" value="Genomic_DNA"/>
</dbReference>
<comment type="caution">
    <text evidence="1">The sequence shown here is derived from an EMBL/GenBank/DDBJ whole genome shotgun (WGS) entry which is preliminary data.</text>
</comment>
<gene>
    <name evidence="1" type="ORF">NLG97_g2010</name>
</gene>
<sequence length="1321" mass="144924">MALNPFAKTDEAQQAIEMSNQPAHRPNSQSTLNHGDGSYSEPRSLEKADTKLATPPETTDAHDLYAHLTEHEAEILRSQVDVPTLSKGVNVLWRYSSKTDVVIIITSLICAAAAGATLPLMTVIFGNLQKTFRDYFFAVGQMTYHDFVQELNKHVLYFVYLAIGMYIVTYIATVGTMYTGEHIAGKIRANYLKACMRQNIGYFDKIGAGEITTRITADTNLIQDGISEKLSLTVTGVAVFISAFVISFANYWKLTLILFATVIALLTDFTIFSTFMLRNNKAALDIYAEAGSIAEEVLGSIRNAIAFGTQERLAAKYASYLSRAGYYDFRTKLHMGFLLAVLMFIFFSSYALAFWQGSKFILAGDTAINKVITVLMSVMIGAFQLGNVAPHLQALATAISAAAKLFNTIDRQSPIDASREDGITLENLSGNIRLENVSHIYPSRPEVRVMSNISLSIPAGKVTALVGASGSGKSTIIGLLERFYNPVGGTIYLDGVDITTLNLKWLRQQMALVSQEPTLFSTSIFNNIAHGLIGPAKTANAHDFISSLPDGYETNVGERGFLLSGGQKQRIAIARAVVSDPKILLLDEATSALDTKSEGVVQAALEKAAAGRTTITIAHRLSTIKEAHNIIVMANGEIVEQGNHDALIESKGAYFNLVSAQNIAAAEELTAEEEAQIDEEEIELMRKRWTFTGFNTAEDDIQARLNRYSTVYDATLQIEAETQPEPKRAGLWTLFKLVASFNRPEWKFAALGLFVAILSGGGQPVSSVFFSKQITTLSQPVFLVPKHKIQHDSNFWSAMFFMLGMSQLITLSIQGYILARCSERLVYRVRDRVFRTMLRQDVAFFDSDENTSGSLTAFLSMESIHVAGMSGTTLGTVLLSLTTLVVACIIALAIGWKLSLVCISTIPVLLGCGFFRVSLLVHFQRRSKAAYASSASYASEAISAIRTVASLTSEGSILSRYERSLAEQRQRSLISVAKTSALYAASQSCMFLCMAVGFWYGGTLIGKHEYGMFQFFLCFTSIIFSTQSAGSIFSFAPDMSKSHTAAQQVKNLFDRKPTIDTWAEEGEPVTTIEGTIEFRNVHFRYPTRPEQPVLRGVNLTVRPGQYVALVGASGCGKSTSIALMERFYDPISGGVYVDGREISRLNINDYRSFISLVSQEPTLYQGSIKENILLGTSREDVSDEELEHACREANIYDFIVSLPDGFNTTVGAKGTMLSGGQKQRVAIARALIRDPKILLLDEATSALDSESEKVVQAALDRAAKGRTTIAVAHRLSTIQNADVIYVFDQGRIVEQGTHSELMWKNGRYAELVNLQSLAKNT</sequence>
<name>A0ACC1R3I4_9HYPO</name>
<evidence type="ECO:0000313" key="2">
    <source>
        <dbReference type="Proteomes" id="UP001148737"/>
    </source>
</evidence>
<dbReference type="Proteomes" id="UP001148737">
    <property type="component" value="Unassembled WGS sequence"/>
</dbReference>
<evidence type="ECO:0000313" key="1">
    <source>
        <dbReference type="EMBL" id="KAJ3497303.1"/>
    </source>
</evidence>
<keyword evidence="2" id="KW-1185">Reference proteome</keyword>